<feature type="domain" description="Purple acid phosphatase N-terminal" evidence="7">
    <location>
        <begin position="150"/>
        <end position="269"/>
    </location>
</feature>
<feature type="chain" id="PRO_5013327057" description="Purple acid phosphatase" evidence="5">
    <location>
        <begin position="18"/>
        <end position="706"/>
    </location>
</feature>
<dbReference type="PANTHER" id="PTHR45778:SF3">
    <property type="entry name" value="PURPLE ACID PHOSPHATASE"/>
    <property type="match status" value="1"/>
</dbReference>
<evidence type="ECO:0000256" key="4">
    <source>
        <dbReference type="SAM" id="MobiDB-lite"/>
    </source>
</evidence>
<keyword evidence="3 5" id="KW-0732">Signal</keyword>
<dbReference type="Gene3D" id="3.60.21.10">
    <property type="match status" value="2"/>
</dbReference>
<dbReference type="Pfam" id="PF17808">
    <property type="entry name" value="fn3_PAP"/>
    <property type="match status" value="1"/>
</dbReference>
<feature type="domain" description="Purple acid phosphatase C-terminal" evidence="6">
    <location>
        <begin position="641"/>
        <end position="701"/>
    </location>
</feature>
<dbReference type="InterPro" id="IPR015914">
    <property type="entry name" value="PAPs_N"/>
</dbReference>
<dbReference type="SUPFAM" id="SSF49363">
    <property type="entry name" value="Purple acid phosphatase, N-terminal domain"/>
    <property type="match status" value="1"/>
</dbReference>
<dbReference type="InterPro" id="IPR040974">
    <property type="entry name" value="Fn3_PAP"/>
</dbReference>
<feature type="region of interest" description="Disordered" evidence="4">
    <location>
        <begin position="468"/>
        <end position="504"/>
    </location>
</feature>
<comment type="caution">
    <text evidence="9">The sequence shown here is derived from an EMBL/GenBank/DDBJ whole genome shotgun (WGS) entry which is preliminary data.</text>
</comment>
<dbReference type="OrthoDB" id="45007at2759"/>
<proteinExistence type="predicted"/>
<evidence type="ECO:0000256" key="2">
    <source>
        <dbReference type="ARBA" id="ARBA00022525"/>
    </source>
</evidence>
<keyword evidence="2" id="KW-0964">Secreted</keyword>
<feature type="signal peptide" evidence="5">
    <location>
        <begin position="1"/>
        <end position="17"/>
    </location>
</feature>
<gene>
    <name evidence="9" type="ORF">CEUSTIGMA_g4270.t1</name>
</gene>
<dbReference type="GO" id="GO:0005576">
    <property type="term" value="C:extracellular region"/>
    <property type="evidence" value="ECO:0007669"/>
    <property type="project" value="UniProtKB-SubCell"/>
</dbReference>
<dbReference type="Pfam" id="PF16656">
    <property type="entry name" value="Pur_ac_phosph_N"/>
    <property type="match status" value="1"/>
</dbReference>
<accession>A0A250X148</accession>
<evidence type="ECO:0000259" key="6">
    <source>
        <dbReference type="Pfam" id="PF14008"/>
    </source>
</evidence>
<dbReference type="InterPro" id="IPR025733">
    <property type="entry name" value="PAPs_C"/>
</dbReference>
<keyword evidence="10" id="KW-1185">Reference proteome</keyword>
<evidence type="ECO:0000256" key="3">
    <source>
        <dbReference type="ARBA" id="ARBA00022729"/>
    </source>
</evidence>
<reference evidence="9 10" key="1">
    <citation type="submission" date="2017-08" db="EMBL/GenBank/DDBJ databases">
        <title>Acidophilic green algal genome provides insights into adaptation to an acidic environment.</title>
        <authorList>
            <person name="Hirooka S."/>
            <person name="Hirose Y."/>
            <person name="Kanesaki Y."/>
            <person name="Higuchi S."/>
            <person name="Fujiwara T."/>
            <person name="Onuma R."/>
            <person name="Era A."/>
            <person name="Ohbayashi R."/>
            <person name="Uzuka A."/>
            <person name="Nozaki H."/>
            <person name="Yoshikawa H."/>
            <person name="Miyagishima S.Y."/>
        </authorList>
    </citation>
    <scope>NUCLEOTIDE SEQUENCE [LARGE SCALE GENOMIC DNA]</scope>
    <source>
        <strain evidence="9 10">NIES-2499</strain>
    </source>
</reference>
<dbReference type="EMBL" id="BEGY01000020">
    <property type="protein sequence ID" value="GAX76824.1"/>
    <property type="molecule type" value="Genomic_DNA"/>
</dbReference>
<dbReference type="PANTHER" id="PTHR45778">
    <property type="entry name" value="PURPLE ACID PHOSPHATASE-RELATED"/>
    <property type="match status" value="1"/>
</dbReference>
<evidence type="ECO:0000259" key="8">
    <source>
        <dbReference type="Pfam" id="PF17808"/>
    </source>
</evidence>
<feature type="compositionally biased region" description="Gly residues" evidence="4">
    <location>
        <begin position="473"/>
        <end position="490"/>
    </location>
</feature>
<dbReference type="Pfam" id="PF14008">
    <property type="entry name" value="Metallophos_C"/>
    <property type="match status" value="1"/>
</dbReference>
<dbReference type="GO" id="GO:0003993">
    <property type="term" value="F:acid phosphatase activity"/>
    <property type="evidence" value="ECO:0007669"/>
    <property type="project" value="InterPro"/>
</dbReference>
<dbReference type="Proteomes" id="UP000232323">
    <property type="component" value="Unassembled WGS sequence"/>
</dbReference>
<organism evidence="9 10">
    <name type="scientific">Chlamydomonas eustigma</name>
    <dbReference type="NCBI Taxonomy" id="1157962"/>
    <lineage>
        <taxon>Eukaryota</taxon>
        <taxon>Viridiplantae</taxon>
        <taxon>Chlorophyta</taxon>
        <taxon>core chlorophytes</taxon>
        <taxon>Chlorophyceae</taxon>
        <taxon>CS clade</taxon>
        <taxon>Chlamydomonadales</taxon>
        <taxon>Chlamydomonadaceae</taxon>
        <taxon>Chlamydomonas</taxon>
    </lineage>
</organism>
<dbReference type="STRING" id="1157962.A0A250X148"/>
<comment type="subcellular location">
    <subcellularLocation>
        <location evidence="1">Secreted</location>
    </subcellularLocation>
</comment>
<evidence type="ECO:0000259" key="7">
    <source>
        <dbReference type="Pfam" id="PF16656"/>
    </source>
</evidence>
<dbReference type="AlphaFoldDB" id="A0A250X148"/>
<sequence>MKLLLIFSIFIFTFASGHEYVHPLKIFSDVLPSIEIDLKPDVIISTNCSQFYEPGQYCNVTWSGVTNPTESDAIGLYVPADGDPTGSVPVQYALAVKMSQSHLLHGCGWAVFRLINMRQSFGFKLIQNGMQKPRIIAVTQPIPNIIPNQPTEGHLTIMQDSSSVAVQWISGGSDAQHVQYSVVVREQAVPVPKEKVLRERLGIYEWSVKAVSTTYSAGDLCGYPAMTVGWLDPGFIHTAVVSFEGIAAGSLINYRYGSEEAGWSAPRSFIVPPRPGVRPDPPVRFLAFNDIAMSNSLLFNSKCPPYCPAGLNFNENYGRNSTKLPKYLEQEEAHLALLIGDLAYAMGYGADWDYFGEQFESAFTRWPLAVAMGNHERDWPGTGDAFLDMSSDSGGECGVPTSARYRVNSSNSSEATYAGATAHIYSSSSDIGLDIREINSGVRVHAATGGRSRFLLSEQHSLSSILRQHSEGGSKGGGSKGGGSKGGGSKGRSSSFNYVERHQKKTEQVMKGAKALFYSFDRGSVHFIIMDSEMPSGLDSPQGRWVAKDLSYVDRTSTPWVVVGMHRMMWAPATWRQPVLGDLDNEERLQGDLEELFMNHEVDVVIHGHEHAYARSCMLYKGQCLDEGPEGQRLQNSGWRAPVYLLAGHAGAGFTHGFPSALPEWVKAGYQERNGYLRFEADFNALRMWAISSDDGTVMDEIILTR</sequence>
<dbReference type="GO" id="GO:0046872">
    <property type="term" value="F:metal ion binding"/>
    <property type="evidence" value="ECO:0007669"/>
    <property type="project" value="InterPro"/>
</dbReference>
<dbReference type="InterPro" id="IPR029052">
    <property type="entry name" value="Metallo-depent_PP-like"/>
</dbReference>
<evidence type="ECO:0000313" key="10">
    <source>
        <dbReference type="Proteomes" id="UP000232323"/>
    </source>
</evidence>
<dbReference type="SUPFAM" id="SSF56300">
    <property type="entry name" value="Metallo-dependent phosphatases"/>
    <property type="match status" value="1"/>
</dbReference>
<dbReference type="InterPro" id="IPR008963">
    <property type="entry name" value="Purple_acid_Pase-like_N"/>
</dbReference>
<evidence type="ECO:0000256" key="1">
    <source>
        <dbReference type="ARBA" id="ARBA00004613"/>
    </source>
</evidence>
<feature type="domain" description="Purple acid phosphatase Fn3-like" evidence="8">
    <location>
        <begin position="61"/>
        <end position="142"/>
    </location>
</feature>
<name>A0A250X148_9CHLO</name>
<evidence type="ECO:0008006" key="11">
    <source>
        <dbReference type="Google" id="ProtNLM"/>
    </source>
</evidence>
<evidence type="ECO:0000256" key="5">
    <source>
        <dbReference type="SAM" id="SignalP"/>
    </source>
</evidence>
<evidence type="ECO:0000313" key="9">
    <source>
        <dbReference type="EMBL" id="GAX76824.1"/>
    </source>
</evidence>
<protein>
    <recommendedName>
        <fullName evidence="11">Purple acid phosphatase</fullName>
    </recommendedName>
</protein>